<dbReference type="GO" id="GO:0008483">
    <property type="term" value="F:transaminase activity"/>
    <property type="evidence" value="ECO:0007669"/>
    <property type="project" value="TreeGrafter"/>
</dbReference>
<dbReference type="Gene3D" id="3.90.1150.10">
    <property type="entry name" value="Aspartate Aminotransferase, domain 1"/>
    <property type="match status" value="1"/>
</dbReference>
<dbReference type="EMBL" id="BMLT01000008">
    <property type="protein sequence ID" value="GGO85136.1"/>
    <property type="molecule type" value="Genomic_DNA"/>
</dbReference>
<comment type="caution">
    <text evidence="6">The sequence shown here is derived from an EMBL/GenBank/DDBJ whole genome shotgun (WGS) entry which is preliminary data.</text>
</comment>
<dbReference type="GO" id="GO:0030170">
    <property type="term" value="F:pyridoxal phosphate binding"/>
    <property type="evidence" value="ECO:0007669"/>
    <property type="project" value="TreeGrafter"/>
</dbReference>
<evidence type="ECO:0000313" key="6">
    <source>
        <dbReference type="EMBL" id="GGO85136.1"/>
    </source>
</evidence>
<keyword evidence="1 4" id="KW-0663">Pyridoxal phosphate</keyword>
<dbReference type="InterPro" id="IPR015422">
    <property type="entry name" value="PyrdxlP-dep_Trfase_small"/>
</dbReference>
<dbReference type="InterPro" id="IPR020026">
    <property type="entry name" value="PseC"/>
</dbReference>
<dbReference type="AlphaFoldDB" id="A0A918DVI0"/>
<evidence type="ECO:0000256" key="1">
    <source>
        <dbReference type="ARBA" id="ARBA00022898"/>
    </source>
</evidence>
<dbReference type="Pfam" id="PF01041">
    <property type="entry name" value="DegT_DnrJ_EryC1"/>
    <property type="match status" value="1"/>
</dbReference>
<dbReference type="SUPFAM" id="SSF53383">
    <property type="entry name" value="PLP-dependent transferases"/>
    <property type="match status" value="1"/>
</dbReference>
<evidence type="ECO:0000256" key="3">
    <source>
        <dbReference type="PIRSR" id="PIRSR000390-1"/>
    </source>
</evidence>
<comment type="similarity">
    <text evidence="2 5">Belongs to the DegT/DnrJ/EryC1 family.</text>
</comment>
<keyword evidence="7" id="KW-1185">Reference proteome</keyword>
<dbReference type="InterPro" id="IPR015424">
    <property type="entry name" value="PyrdxlP-dep_Trfase"/>
</dbReference>
<reference evidence="6 7" key="1">
    <citation type="journal article" date="2014" name="Int. J. Syst. Evol. Microbiol.">
        <title>Complete genome sequence of Corynebacterium casei LMG S-19264T (=DSM 44701T), isolated from a smear-ripened cheese.</title>
        <authorList>
            <consortium name="US DOE Joint Genome Institute (JGI-PGF)"/>
            <person name="Walter F."/>
            <person name="Albersmeier A."/>
            <person name="Kalinowski J."/>
            <person name="Ruckert C."/>
        </authorList>
    </citation>
    <scope>NUCLEOTIDE SEQUENCE [LARGE SCALE GENOMIC DNA]</scope>
    <source>
        <strain evidence="6 7">CGMCC 1.7286</strain>
    </source>
</reference>
<dbReference type="PANTHER" id="PTHR30244">
    <property type="entry name" value="TRANSAMINASE"/>
    <property type="match status" value="1"/>
</dbReference>
<gene>
    <name evidence="6" type="primary">rkpM</name>
    <name evidence="6" type="ORF">GCM10011348_32990</name>
</gene>
<dbReference type="Gene3D" id="3.40.640.10">
    <property type="entry name" value="Type I PLP-dependent aspartate aminotransferase-like (Major domain)"/>
    <property type="match status" value="1"/>
</dbReference>
<feature type="modified residue" description="N6-(pyridoxal phosphate)lysine" evidence="4">
    <location>
        <position position="188"/>
    </location>
</feature>
<dbReference type="NCBIfam" id="TIGR03588">
    <property type="entry name" value="PseC"/>
    <property type="match status" value="1"/>
</dbReference>
<dbReference type="PIRSF" id="PIRSF000390">
    <property type="entry name" value="PLP_StrS"/>
    <property type="match status" value="1"/>
</dbReference>
<accession>A0A918DVI0</accession>
<dbReference type="InterPro" id="IPR000653">
    <property type="entry name" value="DegT/StrS_aminotransferase"/>
</dbReference>
<evidence type="ECO:0000256" key="5">
    <source>
        <dbReference type="RuleBase" id="RU004508"/>
    </source>
</evidence>
<evidence type="ECO:0000256" key="2">
    <source>
        <dbReference type="ARBA" id="ARBA00037999"/>
    </source>
</evidence>
<dbReference type="RefSeq" id="WP_188861694.1">
    <property type="nucleotide sequence ID" value="NZ_BMLT01000008.1"/>
</dbReference>
<dbReference type="CDD" id="cd00616">
    <property type="entry name" value="AHBA_syn"/>
    <property type="match status" value="1"/>
</dbReference>
<dbReference type="PANTHER" id="PTHR30244:SF34">
    <property type="entry name" value="DTDP-4-AMINO-4,6-DIDEOXYGALACTOSE TRANSAMINASE"/>
    <property type="match status" value="1"/>
</dbReference>
<dbReference type="Proteomes" id="UP000599578">
    <property type="component" value="Unassembled WGS sequence"/>
</dbReference>
<evidence type="ECO:0000313" key="7">
    <source>
        <dbReference type="Proteomes" id="UP000599578"/>
    </source>
</evidence>
<protein>
    <submittedName>
        <fullName evidence="6">UDP-4-amino-4, 6-dideoxy-N-acetyl-beta-L-altrosamine transaminase</fullName>
    </submittedName>
</protein>
<organism evidence="6 7">
    <name type="scientific">Marinobacterium nitratireducens</name>
    <dbReference type="NCBI Taxonomy" id="518897"/>
    <lineage>
        <taxon>Bacteria</taxon>
        <taxon>Pseudomonadati</taxon>
        <taxon>Pseudomonadota</taxon>
        <taxon>Gammaproteobacteria</taxon>
        <taxon>Oceanospirillales</taxon>
        <taxon>Oceanospirillaceae</taxon>
        <taxon>Marinobacterium</taxon>
    </lineage>
</organism>
<feature type="active site" description="Proton acceptor" evidence="3">
    <location>
        <position position="188"/>
    </location>
</feature>
<proteinExistence type="inferred from homology"/>
<dbReference type="InterPro" id="IPR015421">
    <property type="entry name" value="PyrdxlP-dep_Trfase_major"/>
</dbReference>
<name>A0A918DVI0_9GAMM</name>
<evidence type="ECO:0000256" key="4">
    <source>
        <dbReference type="PIRSR" id="PIRSR000390-2"/>
    </source>
</evidence>
<dbReference type="GO" id="GO:0000271">
    <property type="term" value="P:polysaccharide biosynthetic process"/>
    <property type="evidence" value="ECO:0007669"/>
    <property type="project" value="TreeGrafter"/>
</dbReference>
<sequence>MIPYGRQEITQADIDAVVEVLHSDYLTQGPKIPQFEQAVAKKIGAEYAVAVNSATSALHIACLALGLSKDDWLWTTPITFVASANCGLYCGAKVDFVDIDPCTYNLCPMALEKKLEEAKGQGRLPKVVIPVHLCGQPCDMEAIYTLAQRYGFKVIEDASHAIGGRYQGEYIGNCRYSDITVFSFHPVKIITTAEGGIAVTNDAELAKKMALLRSHGITRDPAQMTNDVDGPWYYQQIDLGFNYRMTELQAALGISQLDRLDQYVDRRHELAGRYDLLLAELPLTLPWQHPDCYSARHLYVIRLKLDAVNKTHRSVFEVLRDRGVGVNLHYIPVHTQPYYQRLGFAHGDFPHSEQYYREAISLPLYQSLSHSDQDEVVEILKKALSE</sequence>